<feature type="region of interest" description="Disordered" evidence="1">
    <location>
        <begin position="209"/>
        <end position="380"/>
    </location>
</feature>
<sequence length="441" mass="44061">MQIVSFLIAALAAGTATAHMNMADPPPLAYKGNPNAKEPNIDYSITSPITKEQYPCKGYLKLLGTPEGAPVKTYAPGGQYSMSVEGGAAHNGGSCQLSLSYDKGETFTVIKSFIGNCPTSSGGTFAFNIPADAPEGDEVVFAWTWVNNTGNREFYMSCAVVSIKAGGTKRELPASNFKRDTAFSSRPQMFVANLDGEFCTTEGVDTVYPEPGPDVENTSTKPGPAIVCATGAEAPAGDAGSGSGSGSGSAAPAPPASSQVAQPSAPAQQPSSAPAQQPSSPAEQPTTPALPTITGGVFITEPPSDGNATPTPPTPPTPTPSTLATSVVPSAGTGASSSAVAAPPASSPAGNPGTPGTPTTSAKAPIATGGSGAGAGAQSGACTNEGAWACAADGASFQRCAAGQWSQAIPMASGTKCTPGISDTFQIGRVRRSRVRRAAQI</sequence>
<accession>A0AAX6MUB3</accession>
<keyword evidence="4" id="KW-1185">Reference proteome</keyword>
<dbReference type="EMBL" id="JBANMG010000003">
    <property type="protein sequence ID" value="KAK6955762.1"/>
    <property type="molecule type" value="Genomic_DNA"/>
</dbReference>
<evidence type="ECO:0000256" key="1">
    <source>
        <dbReference type="SAM" id="MobiDB-lite"/>
    </source>
</evidence>
<dbReference type="PANTHER" id="PTHR36182:SF1">
    <property type="entry name" value="PROTEIN, PUTATIVE (AFU_ORTHOLOGUE AFUA_6G10930)-RELATED"/>
    <property type="match status" value="1"/>
</dbReference>
<dbReference type="PANTHER" id="PTHR36182">
    <property type="entry name" value="PROTEIN, PUTATIVE (AFU_ORTHOLOGUE AFUA_6G10930)-RELATED"/>
    <property type="match status" value="1"/>
</dbReference>
<gene>
    <name evidence="3" type="ORF">Daesc_003406</name>
</gene>
<feature type="compositionally biased region" description="Low complexity" evidence="1">
    <location>
        <begin position="326"/>
        <end position="368"/>
    </location>
</feature>
<comment type="caution">
    <text evidence="3">The sequence shown here is derived from an EMBL/GenBank/DDBJ whole genome shotgun (WGS) entry which is preliminary data.</text>
</comment>
<feature type="signal peptide" evidence="2">
    <location>
        <begin position="1"/>
        <end position="18"/>
    </location>
</feature>
<feature type="compositionally biased region" description="Pro residues" evidence="1">
    <location>
        <begin position="310"/>
        <end position="319"/>
    </location>
</feature>
<dbReference type="AlphaFoldDB" id="A0AAX6MUB3"/>
<proteinExistence type="predicted"/>
<evidence type="ECO:0000313" key="3">
    <source>
        <dbReference type="EMBL" id="KAK6955762.1"/>
    </source>
</evidence>
<organism evidence="3 4">
    <name type="scientific">Daldinia eschscholtzii</name>
    <dbReference type="NCBI Taxonomy" id="292717"/>
    <lineage>
        <taxon>Eukaryota</taxon>
        <taxon>Fungi</taxon>
        <taxon>Dikarya</taxon>
        <taxon>Ascomycota</taxon>
        <taxon>Pezizomycotina</taxon>
        <taxon>Sordariomycetes</taxon>
        <taxon>Xylariomycetidae</taxon>
        <taxon>Xylariales</taxon>
        <taxon>Hypoxylaceae</taxon>
        <taxon>Daldinia</taxon>
    </lineage>
</organism>
<dbReference type="Gene3D" id="2.70.50.70">
    <property type="match status" value="1"/>
</dbReference>
<evidence type="ECO:0000256" key="2">
    <source>
        <dbReference type="SAM" id="SignalP"/>
    </source>
</evidence>
<reference evidence="3 4" key="1">
    <citation type="journal article" date="2024" name="Front Chem Biol">
        <title>Unveiling the potential of Daldinia eschscholtzii MFLUCC 19-0629 through bioactivity and bioinformatics studies for enhanced sustainable agriculture production.</title>
        <authorList>
            <person name="Brooks S."/>
            <person name="Weaver J.A."/>
            <person name="Klomchit A."/>
            <person name="Alharthi S.A."/>
            <person name="Onlamun T."/>
            <person name="Nurani R."/>
            <person name="Vong T.K."/>
            <person name="Alberti F."/>
            <person name="Greco C."/>
        </authorList>
    </citation>
    <scope>NUCLEOTIDE SEQUENCE [LARGE SCALE GENOMIC DNA]</scope>
    <source>
        <strain evidence="3">MFLUCC 19-0629</strain>
    </source>
</reference>
<evidence type="ECO:0000313" key="4">
    <source>
        <dbReference type="Proteomes" id="UP001369815"/>
    </source>
</evidence>
<evidence type="ECO:0008006" key="5">
    <source>
        <dbReference type="Google" id="ProtNLM"/>
    </source>
</evidence>
<keyword evidence="2" id="KW-0732">Signal</keyword>
<name>A0AAX6MUB3_9PEZI</name>
<dbReference type="Proteomes" id="UP001369815">
    <property type="component" value="Unassembled WGS sequence"/>
</dbReference>
<feature type="chain" id="PRO_5043478255" description="Extracellular protein" evidence="2">
    <location>
        <begin position="19"/>
        <end position="441"/>
    </location>
</feature>
<protein>
    <recommendedName>
        <fullName evidence="5">Extracellular protein</fullName>
    </recommendedName>
</protein>
<feature type="compositionally biased region" description="Low complexity" evidence="1">
    <location>
        <begin position="248"/>
        <end position="289"/>
    </location>
</feature>